<feature type="region of interest" description="Disordered" evidence="1">
    <location>
        <begin position="28"/>
        <end position="61"/>
    </location>
</feature>
<sequence length="200" mass="22271">MTAFGRHLQASESSATVKSFFKVQTSSHSTAAGRRIRTQRNYSSRPQKRSVASDSKASQEADAALRGNASYTRMLMVTSRRLCGPRTTLAVIFTKWDVRVDLKKNSLRIVYDHLNSSVIVRSFRRYFNDLGEHSEPTLWTHNNVVSLMPPCEFIIRDFGFISTAGAVFTTANGGIVWHSADIAASDVTILTLLAWSCHPT</sequence>
<evidence type="ECO:0000313" key="2">
    <source>
        <dbReference type="EMBL" id="KAK7019583.1"/>
    </source>
</evidence>
<proteinExistence type="predicted"/>
<dbReference type="AlphaFoldDB" id="A0AAW0B0X9"/>
<comment type="caution">
    <text evidence="2">The sequence shown here is derived from an EMBL/GenBank/DDBJ whole genome shotgun (WGS) entry which is preliminary data.</text>
</comment>
<gene>
    <name evidence="2" type="ORF">R3P38DRAFT_3359154</name>
</gene>
<evidence type="ECO:0000256" key="1">
    <source>
        <dbReference type="SAM" id="MobiDB-lite"/>
    </source>
</evidence>
<feature type="compositionally biased region" description="Polar residues" evidence="1">
    <location>
        <begin position="39"/>
        <end position="58"/>
    </location>
</feature>
<organism evidence="2 3">
    <name type="scientific">Favolaschia claudopus</name>
    <dbReference type="NCBI Taxonomy" id="2862362"/>
    <lineage>
        <taxon>Eukaryota</taxon>
        <taxon>Fungi</taxon>
        <taxon>Dikarya</taxon>
        <taxon>Basidiomycota</taxon>
        <taxon>Agaricomycotina</taxon>
        <taxon>Agaricomycetes</taxon>
        <taxon>Agaricomycetidae</taxon>
        <taxon>Agaricales</taxon>
        <taxon>Marasmiineae</taxon>
        <taxon>Mycenaceae</taxon>
        <taxon>Favolaschia</taxon>
    </lineage>
</organism>
<dbReference type="EMBL" id="JAWWNJ010000043">
    <property type="protein sequence ID" value="KAK7019583.1"/>
    <property type="molecule type" value="Genomic_DNA"/>
</dbReference>
<evidence type="ECO:0000313" key="3">
    <source>
        <dbReference type="Proteomes" id="UP001362999"/>
    </source>
</evidence>
<dbReference type="Proteomes" id="UP001362999">
    <property type="component" value="Unassembled WGS sequence"/>
</dbReference>
<reference evidence="2 3" key="1">
    <citation type="journal article" date="2024" name="J Genomics">
        <title>Draft genome sequencing and assembly of Favolaschia claudopus CIRM-BRFM 2984 isolated from oak limbs.</title>
        <authorList>
            <person name="Navarro D."/>
            <person name="Drula E."/>
            <person name="Chaduli D."/>
            <person name="Cazenave R."/>
            <person name="Ahrendt S."/>
            <person name="Wang J."/>
            <person name="Lipzen A."/>
            <person name="Daum C."/>
            <person name="Barry K."/>
            <person name="Grigoriev I.V."/>
            <person name="Favel A."/>
            <person name="Rosso M.N."/>
            <person name="Martin F."/>
        </authorList>
    </citation>
    <scope>NUCLEOTIDE SEQUENCE [LARGE SCALE GENOMIC DNA]</scope>
    <source>
        <strain evidence="2 3">CIRM-BRFM 2984</strain>
    </source>
</reference>
<protein>
    <submittedName>
        <fullName evidence="2">Uncharacterized protein</fullName>
    </submittedName>
</protein>
<name>A0AAW0B0X9_9AGAR</name>
<keyword evidence="3" id="KW-1185">Reference proteome</keyword>
<accession>A0AAW0B0X9</accession>